<dbReference type="InterPro" id="IPR017896">
    <property type="entry name" value="4Fe4S_Fe-S-bd"/>
</dbReference>
<dbReference type="Proteomes" id="UP000183994">
    <property type="component" value="Unassembled WGS sequence"/>
</dbReference>
<dbReference type="EMBL" id="FQZU01000030">
    <property type="protein sequence ID" value="SHK67367.1"/>
    <property type="molecule type" value="Genomic_DNA"/>
</dbReference>
<reference evidence="6" key="1">
    <citation type="submission" date="2016-11" db="EMBL/GenBank/DDBJ databases">
        <authorList>
            <person name="Varghese N."/>
            <person name="Submissions S."/>
        </authorList>
    </citation>
    <scope>NUCLEOTIDE SEQUENCE [LARGE SCALE GENOMIC DNA]</scope>
    <source>
        <strain evidence="6">DSM 16219</strain>
    </source>
</reference>
<dbReference type="GO" id="GO:0046872">
    <property type="term" value="F:metal ion binding"/>
    <property type="evidence" value="ECO:0007669"/>
    <property type="project" value="UniProtKB-KW"/>
</dbReference>
<dbReference type="OrthoDB" id="5422255at2"/>
<protein>
    <submittedName>
        <fullName evidence="5">4Fe-4S dicluster domain-containing protein</fullName>
    </submittedName>
</protein>
<gene>
    <name evidence="5" type="ORF">SAMN02745216_03876</name>
</gene>
<dbReference type="STRING" id="1121393.SAMN02745216_03876"/>
<name>A0A1M6UDX1_9BACT</name>
<dbReference type="AlphaFoldDB" id="A0A1M6UDX1"/>
<keyword evidence="3" id="KW-0411">Iron-sulfur</keyword>
<feature type="domain" description="4Fe-4S ferredoxin-type" evidence="4">
    <location>
        <begin position="48"/>
        <end position="71"/>
    </location>
</feature>
<evidence type="ECO:0000313" key="6">
    <source>
        <dbReference type="Proteomes" id="UP000183994"/>
    </source>
</evidence>
<dbReference type="GO" id="GO:0051536">
    <property type="term" value="F:iron-sulfur cluster binding"/>
    <property type="evidence" value="ECO:0007669"/>
    <property type="project" value="UniProtKB-KW"/>
</dbReference>
<evidence type="ECO:0000256" key="1">
    <source>
        <dbReference type="ARBA" id="ARBA00022723"/>
    </source>
</evidence>
<evidence type="ECO:0000259" key="4">
    <source>
        <dbReference type="PROSITE" id="PS51379"/>
    </source>
</evidence>
<keyword evidence="1" id="KW-0479">Metal-binding</keyword>
<dbReference type="SUPFAM" id="SSF54862">
    <property type="entry name" value="4Fe-4S ferredoxins"/>
    <property type="match status" value="1"/>
</dbReference>
<proteinExistence type="predicted"/>
<keyword evidence="6" id="KW-1185">Reference proteome</keyword>
<dbReference type="PROSITE" id="PS00198">
    <property type="entry name" value="4FE4S_FER_1"/>
    <property type="match status" value="1"/>
</dbReference>
<dbReference type="InterPro" id="IPR017900">
    <property type="entry name" value="4Fe4S_Fe_S_CS"/>
</dbReference>
<organism evidence="5 6">
    <name type="scientific">Desulfatibacillum alkenivorans DSM 16219</name>
    <dbReference type="NCBI Taxonomy" id="1121393"/>
    <lineage>
        <taxon>Bacteria</taxon>
        <taxon>Pseudomonadati</taxon>
        <taxon>Thermodesulfobacteriota</taxon>
        <taxon>Desulfobacteria</taxon>
        <taxon>Desulfobacterales</taxon>
        <taxon>Desulfatibacillaceae</taxon>
        <taxon>Desulfatibacillum</taxon>
    </lineage>
</organism>
<evidence type="ECO:0000313" key="5">
    <source>
        <dbReference type="EMBL" id="SHK67367.1"/>
    </source>
</evidence>
<evidence type="ECO:0000256" key="2">
    <source>
        <dbReference type="ARBA" id="ARBA00023004"/>
    </source>
</evidence>
<keyword evidence="2" id="KW-0408">Iron</keyword>
<evidence type="ECO:0000256" key="3">
    <source>
        <dbReference type="ARBA" id="ARBA00023014"/>
    </source>
</evidence>
<sequence length="84" mass="8890">MYGPIDNTLKKLEGVSVRIGEDCVGCGACEKACFVNAIRINDGMAEISEACRGCGRCVNVCPNHAVSLEISGHGVPDRPLERLA</sequence>
<dbReference type="PROSITE" id="PS51379">
    <property type="entry name" value="4FE4S_FER_2"/>
    <property type="match status" value="2"/>
</dbReference>
<accession>A0A1M6UDX1</accession>
<dbReference type="Gene3D" id="3.30.70.20">
    <property type="match status" value="2"/>
</dbReference>
<feature type="domain" description="4Fe-4S ferredoxin-type" evidence="4">
    <location>
        <begin position="15"/>
        <end position="43"/>
    </location>
</feature>
<dbReference type="Pfam" id="PF14697">
    <property type="entry name" value="Fer4_21"/>
    <property type="match status" value="1"/>
</dbReference>